<proteinExistence type="predicted"/>
<keyword evidence="3" id="KW-1185">Reference proteome</keyword>
<organism evidence="2 3">
    <name type="scientific">Ancylostoma ceylanicum</name>
    <dbReference type="NCBI Taxonomy" id="53326"/>
    <lineage>
        <taxon>Eukaryota</taxon>
        <taxon>Metazoa</taxon>
        <taxon>Ecdysozoa</taxon>
        <taxon>Nematoda</taxon>
        <taxon>Chromadorea</taxon>
        <taxon>Rhabditida</taxon>
        <taxon>Rhabditina</taxon>
        <taxon>Rhabditomorpha</taxon>
        <taxon>Strongyloidea</taxon>
        <taxon>Ancylostomatidae</taxon>
        <taxon>Ancylostomatinae</taxon>
        <taxon>Ancylostoma</taxon>
    </lineage>
</organism>
<comment type="caution">
    <text evidence="2">The sequence shown here is derived from an EMBL/GenBank/DDBJ whole genome shotgun (WGS) entry which is preliminary data.</text>
</comment>
<evidence type="ECO:0000313" key="3">
    <source>
        <dbReference type="Proteomes" id="UP000024635"/>
    </source>
</evidence>
<gene>
    <name evidence="2" type="primary">Acey_s0223.g2681</name>
    <name evidence="2" type="synonym">Acey-flp-28</name>
    <name evidence="2" type="ORF">Y032_0223g2681</name>
</gene>
<protein>
    <submittedName>
        <fullName evidence="2">Uncharacterized protein</fullName>
    </submittedName>
</protein>
<keyword evidence="1" id="KW-0732">Signal</keyword>
<dbReference type="Proteomes" id="UP000024635">
    <property type="component" value="Unassembled WGS sequence"/>
</dbReference>
<reference evidence="3" key="1">
    <citation type="journal article" date="2015" name="Nat. Genet.">
        <title>The genome and transcriptome of the zoonotic hookworm Ancylostoma ceylanicum identify infection-specific gene families.</title>
        <authorList>
            <person name="Schwarz E.M."/>
            <person name="Hu Y."/>
            <person name="Antoshechkin I."/>
            <person name="Miller M.M."/>
            <person name="Sternberg P.W."/>
            <person name="Aroian R.V."/>
        </authorList>
    </citation>
    <scope>NUCLEOTIDE SEQUENCE</scope>
    <source>
        <strain evidence="3">HY135</strain>
    </source>
</reference>
<dbReference type="OrthoDB" id="5779017at2759"/>
<dbReference type="EMBL" id="JARK01001559">
    <property type="protein sequence ID" value="EYB90162.1"/>
    <property type="molecule type" value="Genomic_DNA"/>
</dbReference>
<feature type="chain" id="PRO_5001486435" evidence="1">
    <location>
        <begin position="25"/>
        <end position="67"/>
    </location>
</feature>
<sequence length="67" mass="7465">MMLSARAVFALLYMLLIAVAVVNSAPNRILMRFGKRTSDPLHLRPMVPVDYYPLELLGSSRAVDGDM</sequence>
<name>A0A016SIE9_9BILA</name>
<feature type="signal peptide" evidence="1">
    <location>
        <begin position="1"/>
        <end position="24"/>
    </location>
</feature>
<evidence type="ECO:0000256" key="1">
    <source>
        <dbReference type="SAM" id="SignalP"/>
    </source>
</evidence>
<dbReference type="AlphaFoldDB" id="A0A016SIE9"/>
<evidence type="ECO:0000313" key="2">
    <source>
        <dbReference type="EMBL" id="EYB90162.1"/>
    </source>
</evidence>
<accession>A0A016SIE9</accession>